<dbReference type="Pfam" id="PF01769">
    <property type="entry name" value="MgtE"/>
    <property type="match status" value="2"/>
</dbReference>
<dbReference type="Proteomes" id="UP000035680">
    <property type="component" value="Unassembled WGS sequence"/>
</dbReference>
<feature type="domain" description="SLC41A/MgtE integral membrane" evidence="10">
    <location>
        <begin position="345"/>
        <end position="490"/>
    </location>
</feature>
<feature type="transmembrane region" description="Helical" evidence="9">
    <location>
        <begin position="400"/>
        <end position="420"/>
    </location>
</feature>
<evidence type="ECO:0000259" key="10">
    <source>
        <dbReference type="Pfam" id="PF01769"/>
    </source>
</evidence>
<evidence type="ECO:0000256" key="9">
    <source>
        <dbReference type="SAM" id="Phobius"/>
    </source>
</evidence>
<keyword evidence="4 9" id="KW-0812">Transmembrane</keyword>
<keyword evidence="8 9" id="KW-0472">Membrane</keyword>
<keyword evidence="11" id="KW-1185">Reference proteome</keyword>
<reference evidence="12" key="2">
    <citation type="submission" date="2015-08" db="UniProtKB">
        <authorList>
            <consortium name="WormBaseParasite"/>
        </authorList>
    </citation>
    <scope>IDENTIFICATION</scope>
</reference>
<evidence type="ECO:0000256" key="6">
    <source>
        <dbReference type="ARBA" id="ARBA00022989"/>
    </source>
</evidence>
<feature type="transmembrane region" description="Helical" evidence="9">
    <location>
        <begin position="313"/>
        <end position="331"/>
    </location>
</feature>
<dbReference type="SUPFAM" id="SSF161093">
    <property type="entry name" value="MgtE membrane domain-like"/>
    <property type="match status" value="2"/>
</dbReference>
<evidence type="ECO:0000256" key="5">
    <source>
        <dbReference type="ARBA" id="ARBA00022842"/>
    </source>
</evidence>
<dbReference type="PANTHER" id="PTHR16228:SF24">
    <property type="entry name" value="SLC41A_MGTE INTEGRAL MEMBRANE DOMAIN-CONTAINING PROTEIN"/>
    <property type="match status" value="1"/>
</dbReference>
<feature type="transmembrane region" description="Helical" evidence="9">
    <location>
        <begin position="472"/>
        <end position="495"/>
    </location>
</feature>
<organism evidence="11 12">
    <name type="scientific">Strongyloides venezuelensis</name>
    <name type="common">Threadworm</name>
    <dbReference type="NCBI Taxonomy" id="75913"/>
    <lineage>
        <taxon>Eukaryota</taxon>
        <taxon>Metazoa</taxon>
        <taxon>Ecdysozoa</taxon>
        <taxon>Nematoda</taxon>
        <taxon>Chromadorea</taxon>
        <taxon>Rhabditida</taxon>
        <taxon>Tylenchina</taxon>
        <taxon>Panagrolaimomorpha</taxon>
        <taxon>Strongyloidoidea</taxon>
        <taxon>Strongyloididae</taxon>
        <taxon>Strongyloides</taxon>
    </lineage>
</organism>
<feature type="transmembrane region" description="Helical" evidence="9">
    <location>
        <begin position="173"/>
        <end position="198"/>
    </location>
</feature>
<proteinExistence type="inferred from homology"/>
<dbReference type="Gene3D" id="1.10.357.20">
    <property type="entry name" value="SLC41 divalent cation transporters, integral membrane domain"/>
    <property type="match status" value="2"/>
</dbReference>
<dbReference type="PANTHER" id="PTHR16228">
    <property type="entry name" value="DIVALENT CATION TRANSPORTER SOLUTE CARRIER FAMILY 41"/>
    <property type="match status" value="1"/>
</dbReference>
<evidence type="ECO:0000256" key="7">
    <source>
        <dbReference type="ARBA" id="ARBA00023065"/>
    </source>
</evidence>
<keyword evidence="5" id="KW-0460">Magnesium</keyword>
<reference evidence="11" key="1">
    <citation type="submission" date="2014-07" db="EMBL/GenBank/DDBJ databases">
        <authorList>
            <person name="Martin A.A"/>
            <person name="De Silva N."/>
        </authorList>
    </citation>
    <scope>NUCLEOTIDE SEQUENCE</scope>
</reference>
<comment type="similarity">
    <text evidence="2">Belongs to the SLC41A transporter family.</text>
</comment>
<dbReference type="InterPro" id="IPR036739">
    <property type="entry name" value="SLC41_membr_dom_sf"/>
</dbReference>
<protein>
    <submittedName>
        <fullName evidence="12">Divalent cation transporter</fullName>
    </submittedName>
</protein>
<evidence type="ECO:0000256" key="8">
    <source>
        <dbReference type="ARBA" id="ARBA00023136"/>
    </source>
</evidence>
<dbReference type="InterPro" id="IPR006667">
    <property type="entry name" value="SLC41_membr_dom"/>
</dbReference>
<feature type="domain" description="SLC41A/MgtE integral membrane" evidence="10">
    <location>
        <begin position="137"/>
        <end position="265"/>
    </location>
</feature>
<name>A0A0K0EWR1_STRVS</name>
<feature type="transmembrane region" description="Helical" evidence="9">
    <location>
        <begin position="210"/>
        <end position="235"/>
    </location>
</feature>
<keyword evidence="7" id="KW-0406">Ion transport</keyword>
<comment type="subcellular location">
    <subcellularLocation>
        <location evidence="1">Membrane</location>
        <topology evidence="1">Multi-pass membrane protein</topology>
    </subcellularLocation>
</comment>
<evidence type="ECO:0000256" key="3">
    <source>
        <dbReference type="ARBA" id="ARBA00022448"/>
    </source>
</evidence>
<dbReference type="GO" id="GO:0008324">
    <property type="term" value="F:monoatomic cation transmembrane transporter activity"/>
    <property type="evidence" value="ECO:0007669"/>
    <property type="project" value="InterPro"/>
</dbReference>
<evidence type="ECO:0000256" key="4">
    <source>
        <dbReference type="ARBA" id="ARBA00022692"/>
    </source>
</evidence>
<evidence type="ECO:0000256" key="2">
    <source>
        <dbReference type="ARBA" id="ARBA00009749"/>
    </source>
</evidence>
<dbReference type="InterPro" id="IPR045349">
    <property type="entry name" value="SLC41A1-3"/>
</dbReference>
<feature type="transmembrane region" description="Helical" evidence="9">
    <location>
        <begin position="247"/>
        <end position="267"/>
    </location>
</feature>
<evidence type="ECO:0000313" key="11">
    <source>
        <dbReference type="Proteomes" id="UP000035680"/>
    </source>
</evidence>
<feature type="transmembrane region" description="Helical" evidence="9">
    <location>
        <begin position="432"/>
        <end position="452"/>
    </location>
</feature>
<accession>A0A0K0EWR1</accession>
<dbReference type="AlphaFoldDB" id="A0A0K0EWR1"/>
<keyword evidence="3" id="KW-0813">Transport</keyword>
<dbReference type="WBParaSite" id="SVE_0096500.1">
    <property type="protein sequence ID" value="SVE_0096500.1"/>
    <property type="gene ID" value="SVE_0096500"/>
</dbReference>
<evidence type="ECO:0000256" key="1">
    <source>
        <dbReference type="ARBA" id="ARBA00004141"/>
    </source>
</evidence>
<evidence type="ECO:0000313" key="12">
    <source>
        <dbReference type="WBParaSite" id="SVE_0096500.1"/>
    </source>
</evidence>
<feature type="transmembrane region" description="Helical" evidence="9">
    <location>
        <begin position="95"/>
        <end position="117"/>
    </location>
</feature>
<keyword evidence="6 9" id="KW-1133">Transmembrane helix</keyword>
<sequence>MVLTLIDYKSLTEIRDFSVLKVEYITMNNLPHSNEISGSKEEIDKKIDIERNDNSKNTDPKQILSMSINRNFPKNFESKKFNDEVTNEHESICKFTTTCFFTIAAAGIGMAIAGRFLELGQKSYLFTSYPTLIAVFPPLVGMKGNIEMTLASRLGTLVNKNMLNFDSEAFKHIFPNIAVVSIQSIILATLATFIVNLISINAIIFDDMAIVYGISVGTALIASTLLSYIVVIGVFVAKFLNFDPDNIVGPIAACLGDVITVIIMMYYGQLIDSYYQNYLCVPIVCLIVIYLWSIIMIPIAWQYPKTKLVLKYGWFSTIIAMVLSSISGMFLHSSVQIASYVAAFQPILNGLSGNAGAILAAKISTQLEIKYPDHVFEKEYKIYSYFVPFRLFIIKERESYQALILLIISIACQCFLVPIAHGFMGFENDVPFLFNILYIIASIILVLTLLYVSQWICRLLWFYGYSADDNSIPIVTAFGDLMGSILIFSILHIIYNDSLPIIEGEAK</sequence>
<dbReference type="GO" id="GO:0005886">
    <property type="term" value="C:plasma membrane"/>
    <property type="evidence" value="ECO:0007669"/>
    <property type="project" value="TreeGrafter"/>
</dbReference>
<feature type="transmembrane region" description="Helical" evidence="9">
    <location>
        <begin position="279"/>
        <end position="301"/>
    </location>
</feature>